<dbReference type="GeneID" id="31368081"/>
<name>D3BN36_HETP5</name>
<dbReference type="EMBL" id="ADBJ01000043">
    <property type="protein sequence ID" value="EFA77398.1"/>
    <property type="molecule type" value="Genomic_DNA"/>
</dbReference>
<evidence type="ECO:0000259" key="3">
    <source>
        <dbReference type="PROSITE" id="PS50853"/>
    </source>
</evidence>
<dbReference type="SMART" id="SM00060">
    <property type="entry name" value="FN3"/>
    <property type="match status" value="13"/>
</dbReference>
<evidence type="ECO:0000313" key="4">
    <source>
        <dbReference type="EMBL" id="EFA77398.1"/>
    </source>
</evidence>
<comment type="caution">
    <text evidence="4">The sequence shown here is derived from an EMBL/GenBank/DDBJ whole genome shotgun (WGS) entry which is preliminary data.</text>
</comment>
<dbReference type="RefSeq" id="XP_020429527.1">
    <property type="nucleotide sequence ID" value="XM_020583340.1"/>
</dbReference>
<dbReference type="PROSITE" id="PS50853">
    <property type="entry name" value="FN3"/>
    <property type="match status" value="3"/>
</dbReference>
<dbReference type="InterPro" id="IPR003961">
    <property type="entry name" value="FN3_dom"/>
</dbReference>
<keyword evidence="1" id="KW-0677">Repeat</keyword>
<organism evidence="4 5">
    <name type="scientific">Heterostelium pallidum (strain ATCC 26659 / Pp 5 / PN500)</name>
    <name type="common">Cellular slime mold</name>
    <name type="synonym">Polysphondylium pallidum</name>
    <dbReference type="NCBI Taxonomy" id="670386"/>
    <lineage>
        <taxon>Eukaryota</taxon>
        <taxon>Amoebozoa</taxon>
        <taxon>Evosea</taxon>
        <taxon>Eumycetozoa</taxon>
        <taxon>Dictyostelia</taxon>
        <taxon>Acytosteliales</taxon>
        <taxon>Acytosteliaceae</taxon>
        <taxon>Heterostelium</taxon>
    </lineage>
</organism>
<keyword evidence="2" id="KW-0812">Transmembrane</keyword>
<protein>
    <recommendedName>
        <fullName evidence="3">Fibronectin type-III domain-containing protein</fullName>
    </recommendedName>
</protein>
<dbReference type="InterPro" id="IPR050991">
    <property type="entry name" value="ECM_Regulatory_Proteins"/>
</dbReference>
<evidence type="ECO:0000256" key="1">
    <source>
        <dbReference type="ARBA" id="ARBA00022737"/>
    </source>
</evidence>
<feature type="domain" description="Fibronectin type-III" evidence="3">
    <location>
        <begin position="1452"/>
        <end position="1543"/>
    </location>
</feature>
<evidence type="ECO:0000313" key="5">
    <source>
        <dbReference type="Proteomes" id="UP000001396"/>
    </source>
</evidence>
<dbReference type="PANTHER" id="PTHR46708:SF2">
    <property type="entry name" value="FIBRONECTIN TYPE-III DOMAIN-CONTAINING PROTEIN"/>
    <property type="match status" value="1"/>
</dbReference>
<keyword evidence="5" id="KW-1185">Reference proteome</keyword>
<dbReference type="Gene3D" id="2.60.40.10">
    <property type="entry name" value="Immunoglobulins"/>
    <property type="match status" value="4"/>
</dbReference>
<dbReference type="SUPFAM" id="SSF49265">
    <property type="entry name" value="Fibronectin type III"/>
    <property type="match status" value="5"/>
</dbReference>
<feature type="transmembrane region" description="Helical" evidence="2">
    <location>
        <begin position="1856"/>
        <end position="1880"/>
    </location>
</feature>
<dbReference type="CDD" id="cd00063">
    <property type="entry name" value="FN3"/>
    <property type="match status" value="2"/>
</dbReference>
<dbReference type="InParanoid" id="D3BN36"/>
<dbReference type="Gene3D" id="2.10.25.10">
    <property type="entry name" value="Laminin"/>
    <property type="match status" value="1"/>
</dbReference>
<dbReference type="InterPro" id="IPR013783">
    <property type="entry name" value="Ig-like_fold"/>
</dbReference>
<dbReference type="InterPro" id="IPR036116">
    <property type="entry name" value="FN3_sf"/>
</dbReference>
<dbReference type="Pfam" id="PF23106">
    <property type="entry name" value="EGF_Teneurin"/>
    <property type="match status" value="1"/>
</dbReference>
<gene>
    <name evidence="4" type="ORF">PPL_12614</name>
</gene>
<dbReference type="Pfam" id="PF00041">
    <property type="entry name" value="fn3"/>
    <property type="match status" value="2"/>
</dbReference>
<dbReference type="PANTHER" id="PTHR46708">
    <property type="entry name" value="TENASCIN"/>
    <property type="match status" value="1"/>
</dbReference>
<feature type="transmembrane region" description="Helical" evidence="2">
    <location>
        <begin position="36"/>
        <end position="56"/>
    </location>
</feature>
<reference evidence="4 5" key="1">
    <citation type="journal article" date="2011" name="Genome Res.">
        <title>Phylogeny-wide analysis of social amoeba genomes highlights ancient origins for complex intercellular communication.</title>
        <authorList>
            <person name="Heidel A.J."/>
            <person name="Lawal H.M."/>
            <person name="Felder M."/>
            <person name="Schilde C."/>
            <person name="Helps N.R."/>
            <person name="Tunggal B."/>
            <person name="Rivero F."/>
            <person name="John U."/>
            <person name="Schleicher M."/>
            <person name="Eichinger L."/>
            <person name="Platzer M."/>
            <person name="Noegel A.A."/>
            <person name="Schaap P."/>
            <person name="Gloeckner G."/>
        </authorList>
    </citation>
    <scope>NUCLEOTIDE SEQUENCE [LARGE SCALE GENOMIC DNA]</scope>
    <source>
        <strain evidence="5">ATCC 26659 / Pp 5 / PN500</strain>
    </source>
</reference>
<evidence type="ECO:0000256" key="2">
    <source>
        <dbReference type="SAM" id="Phobius"/>
    </source>
</evidence>
<sequence length="1905" mass="202255">MSCIMQSIGRTDYTSDCLNHSFYLACQFLCMNIEPLVWVLLSTLIMVIAAHILRLLSLANGQYIWQYAYPYGTQNCAGTPTIVSSFFSGQCYNSGIGGFKHVISGTTITTYIYSDATCTKQTLSDSLASGACSAGIYKTIIQSNYVIPSYGFIYYERYSATACTSKNNVRVVLRPGVCSYTDSVSGYIKGTMGSLTSATLGFTKDLTGQCPSVTNVVYSTSSCKTNNDFIMNAFSATAAASIGFGTPKVLSYTSLSIPITLNWPSPMTMKVEIYNGASYDATSCTATTNGQTCTITNVKAGIATNVRATINGAAPFGGTITATSGNIQMPTVDTMKSVSVTARTTKTITVSYSSNQFVNGVTTYVVKSNGAQVSGCSGTTCTISGLTAGTTYTIAVNAVNYGTNSAAISTSGATYTAVTTPSLATDPSPTSIVATFSSLGGVPTPATTYQVLLNGAVQSCTTSPCTLSGLKTLSTYTVQVKATNDGTVAQSSVVSVKLWDLINNPTLSAIMYTNRAILSFSVSGGNPSLTRYSITSNGAAVTGCQSIATTTCTVSSLAPATSYSFVVIATNDGTSVNKPLTQSTYSLITTPTIQATTIATKRIVLGYSTTQGVPGGTLYTVNNNGANVAGCVNIAGTTCSIAALTQATKYNFVVTAVNDGKSMPASLSVTTVTEVTTPVVSIQQSGLSLTISYSTQNGYQASVYDVLVNSVIACSATSQLQCNFNSVVLGTKYDVQVKVTNDGTVKTGTASFQTVADTMKTLQVVSYSSTALTFTYSSTYGVQGVTTFGFTINGAPVTCTGFSQCTVSGFTPVNPGLQLTIVGKSINYGNASPTKTITQQLYPVVSTPTFTMSNTPSSISLSFQSTGGVPSPVTTYQVLFNGTVQPCTTSPCTVSGLTTLQTYVVQVKAINDGVTTSSTTQTVTLWDLLTTPTISATMLTKSATLTFSGTGGNPALTRYSITMNGSPYASCQSITTTTCAITSLNPSTSYTFIVTASNAGLTLTKTITASTFSEISGGTLTANSITTKLITISFDVTGGVPGSTRYTLTSNGQSISGCTNIATTTCTLTGLTSSTPYTIQVTATNDIKQLVLSNEFTTYTTVSKPTMTAIGKPTSIFIRYSSTNGVPTPATVYQVLLDGNVYSPCTGVATTCNVNGLTTLSNYSVQVISSNDGVVTQSDSQNLTLWDLMGEPIITANVFTRTIQISYEAPGGDPLQTSFVVTMNSITINGIGNTVCQESKPDASGECNLLNLAPNTYYSFNVSCQNGDRQFSSTLDVQTFASLSNLQVSLDYITTKELSLTYSADNGITDQTFFNVTVKGVPICVHTQNTTCIINGLAPGSTQDIKITAENDGTILTFNNKYSTYQQVSTPLVQLTQLSVNSIEIDYSSLYGIPDTTTYDVLVNGSVISTNTTDLTSILNPLELGSLYHVEVIAYNDDLSKTGESFIQTYQSPSALNFSVKATVSSIHISWNESQYGFPNSTYYATAISYNSQDWITICPKSNKLFCDILHLASKISYVVQVTVYNSFYLPVENSVTVTTLSNQLDDSVCKKNESSPICSDNGDCVEGLCTCKPGWTGIFCHIDKNNNHNGNDTITPNPNNPTIDIENNGITYKFELFLLTEINDMGESVQTLNISDFIWDLDSDFNYNVSHPITGEILIRNSWVYSSNSSSMKYVDSMEIAFLQYQAPKNSTLTVTSYPVSFAGKEFQINIGSNKFTMRVDKWQFTSKLNSLVLSMRVTNPIGVKDSCGNLVKPSSNDTFVSTTSDVSIFNIGDGHGNYIIGSMLNTLIVDTIPMTAMHTYIQKEGQVEISTVIPQFEEFAIVDPDFGMILSPEKEDGVQNQQNCNQSTKKDDKWRIVVGAVVGGSVGIALVAGTALLIRKRKIAARYNKRINAAAQKARDSSQ</sequence>
<proteinExistence type="predicted"/>
<dbReference type="STRING" id="670386.D3BN36"/>
<feature type="domain" description="Fibronectin type-III" evidence="3">
    <location>
        <begin position="501"/>
        <end position="592"/>
    </location>
</feature>
<keyword evidence="2" id="KW-0472">Membrane</keyword>
<dbReference type="Proteomes" id="UP000001396">
    <property type="component" value="Unassembled WGS sequence"/>
</dbReference>
<dbReference type="OMA" id="LNYGTTW"/>
<accession>D3BN36</accession>
<feature type="domain" description="Fibronectin type-III" evidence="3">
    <location>
        <begin position="928"/>
        <end position="1024"/>
    </location>
</feature>
<keyword evidence="2" id="KW-1133">Transmembrane helix</keyword>